<sequence length="42" mass="4798">MILSCDLYIDTLCFTRLLMAQPSIIGSMKCDARAREGILFMR</sequence>
<dbReference type="STRING" id="1109412.BN1221_01726c"/>
<proteinExistence type="predicted"/>
<dbReference type="EMBL" id="CGIG01000001">
    <property type="protein sequence ID" value="CPR15808.1"/>
    <property type="molecule type" value="Genomic_DNA"/>
</dbReference>
<name>A0A0G4JTR3_9GAMM</name>
<organism evidence="1 2">
    <name type="scientific">Brenneria goodwinii</name>
    <dbReference type="NCBI Taxonomy" id="1109412"/>
    <lineage>
        <taxon>Bacteria</taxon>
        <taxon>Pseudomonadati</taxon>
        <taxon>Pseudomonadota</taxon>
        <taxon>Gammaproteobacteria</taxon>
        <taxon>Enterobacterales</taxon>
        <taxon>Pectobacteriaceae</taxon>
        <taxon>Brenneria</taxon>
    </lineage>
</organism>
<dbReference type="AlphaFoldDB" id="A0A0G4JTR3"/>
<reference evidence="2" key="1">
    <citation type="submission" date="2015-01" db="EMBL/GenBank/DDBJ databases">
        <authorList>
            <person name="Paterson Steve"/>
        </authorList>
    </citation>
    <scope>NUCLEOTIDE SEQUENCE [LARGE SCALE GENOMIC DNA]</scope>
    <source>
        <strain evidence="2">OBR1</strain>
    </source>
</reference>
<evidence type="ECO:0000313" key="2">
    <source>
        <dbReference type="Proteomes" id="UP000044377"/>
    </source>
</evidence>
<evidence type="ECO:0000313" key="1">
    <source>
        <dbReference type="EMBL" id="CPR15808.1"/>
    </source>
</evidence>
<keyword evidence="2" id="KW-1185">Reference proteome</keyword>
<protein>
    <submittedName>
        <fullName evidence="1">Uncharacterized protein</fullName>
    </submittedName>
</protein>
<accession>A0A0G4JTR3</accession>
<gene>
    <name evidence="1" type="ORF">BN1221_01726c</name>
</gene>
<dbReference type="Proteomes" id="UP000044377">
    <property type="component" value="Unassembled WGS sequence"/>
</dbReference>